<comment type="caution">
    <text evidence="3">The sequence shown here is derived from an EMBL/GenBank/DDBJ whole genome shotgun (WGS) entry which is preliminary data.</text>
</comment>
<dbReference type="GO" id="GO:0005737">
    <property type="term" value="C:cytoplasm"/>
    <property type="evidence" value="ECO:0007669"/>
    <property type="project" value="TreeGrafter"/>
</dbReference>
<dbReference type="PRINTS" id="PR00634">
    <property type="entry name" value="BETALLERGEN"/>
</dbReference>
<dbReference type="PANTHER" id="PTHR31213">
    <property type="entry name" value="OS08G0374000 PROTEIN-RELATED"/>
    <property type="match status" value="1"/>
</dbReference>
<dbReference type="GO" id="GO:0010427">
    <property type="term" value="F:abscisic acid binding"/>
    <property type="evidence" value="ECO:0007669"/>
    <property type="project" value="InterPro"/>
</dbReference>
<dbReference type="Proteomes" id="UP000824469">
    <property type="component" value="Unassembled WGS sequence"/>
</dbReference>
<evidence type="ECO:0000313" key="4">
    <source>
        <dbReference type="Proteomes" id="UP000824469"/>
    </source>
</evidence>
<dbReference type="InterPro" id="IPR024949">
    <property type="entry name" value="Bet_v_I_allergen"/>
</dbReference>
<dbReference type="Pfam" id="PF00407">
    <property type="entry name" value="Bet_v_1"/>
    <property type="match status" value="1"/>
</dbReference>
<dbReference type="EMBL" id="JAHRHJ020000008">
    <property type="protein sequence ID" value="KAH9305987.1"/>
    <property type="molecule type" value="Genomic_DNA"/>
</dbReference>
<dbReference type="GO" id="GO:0006952">
    <property type="term" value="P:defense response"/>
    <property type="evidence" value="ECO:0007669"/>
    <property type="project" value="InterPro"/>
</dbReference>
<keyword evidence="4" id="KW-1185">Reference proteome</keyword>
<name>A0AA38FKS9_TAXCH</name>
<dbReference type="CDD" id="cd07816">
    <property type="entry name" value="Bet_v1-like"/>
    <property type="match status" value="1"/>
</dbReference>
<dbReference type="SUPFAM" id="SSF55961">
    <property type="entry name" value="Bet v1-like"/>
    <property type="match status" value="1"/>
</dbReference>
<dbReference type="AlphaFoldDB" id="A0AA38FKS9"/>
<evidence type="ECO:0000313" key="3">
    <source>
        <dbReference type="EMBL" id="KAH9305987.1"/>
    </source>
</evidence>
<dbReference type="InterPro" id="IPR023393">
    <property type="entry name" value="START-like_dom_sf"/>
</dbReference>
<dbReference type="PANTHER" id="PTHR31213:SF201">
    <property type="entry name" value="OS03G0300400 PROTEIN"/>
    <property type="match status" value="1"/>
</dbReference>
<dbReference type="GO" id="GO:0009738">
    <property type="term" value="P:abscisic acid-activated signaling pathway"/>
    <property type="evidence" value="ECO:0007669"/>
    <property type="project" value="InterPro"/>
</dbReference>
<dbReference type="GO" id="GO:0038023">
    <property type="term" value="F:signaling receptor activity"/>
    <property type="evidence" value="ECO:0007669"/>
    <property type="project" value="InterPro"/>
</dbReference>
<dbReference type="GO" id="GO:0005634">
    <property type="term" value="C:nucleus"/>
    <property type="evidence" value="ECO:0007669"/>
    <property type="project" value="TreeGrafter"/>
</dbReference>
<protein>
    <recommendedName>
        <fullName evidence="2">Bet v I/Major latex protein domain-containing protein</fullName>
    </recommendedName>
</protein>
<sequence>MVAGSFSDEIVSPVDAKRLWNAFVKDGHNLLPKQVPEIFSSITLLQGDGGVGTIKEVKLTPGAHKEFNYVKERVEEVDDAKLVYRYSHIEGGLLGKKVASARYELKYTPKPEGGTVCSSTLYFDSLPGVPEDQAKIEEVKEKSTALFKKIEAYLLANPTLYR</sequence>
<dbReference type="InterPro" id="IPR000916">
    <property type="entry name" value="Bet_v_I/MLP"/>
</dbReference>
<dbReference type="FunFam" id="3.30.530.20:FF:000007">
    <property type="entry name" value="Major pollen allergen Bet v 1-A"/>
    <property type="match status" value="1"/>
</dbReference>
<dbReference type="OMA" id="STIKCEI"/>
<dbReference type="GO" id="GO:0004864">
    <property type="term" value="F:protein phosphatase inhibitor activity"/>
    <property type="evidence" value="ECO:0007669"/>
    <property type="project" value="InterPro"/>
</dbReference>
<gene>
    <name evidence="3" type="ORF">KI387_010391</name>
</gene>
<evidence type="ECO:0000259" key="2">
    <source>
        <dbReference type="SMART" id="SM01037"/>
    </source>
</evidence>
<reference evidence="3 4" key="1">
    <citation type="journal article" date="2021" name="Nat. Plants">
        <title>The Taxus genome provides insights into paclitaxel biosynthesis.</title>
        <authorList>
            <person name="Xiong X."/>
            <person name="Gou J."/>
            <person name="Liao Q."/>
            <person name="Li Y."/>
            <person name="Zhou Q."/>
            <person name="Bi G."/>
            <person name="Li C."/>
            <person name="Du R."/>
            <person name="Wang X."/>
            <person name="Sun T."/>
            <person name="Guo L."/>
            <person name="Liang H."/>
            <person name="Lu P."/>
            <person name="Wu Y."/>
            <person name="Zhang Z."/>
            <person name="Ro D.K."/>
            <person name="Shang Y."/>
            <person name="Huang S."/>
            <person name="Yan J."/>
        </authorList>
    </citation>
    <scope>NUCLEOTIDE SEQUENCE [LARGE SCALE GENOMIC DNA]</scope>
    <source>
        <strain evidence="3">Ta-2019</strain>
    </source>
</reference>
<evidence type="ECO:0000256" key="1">
    <source>
        <dbReference type="ARBA" id="ARBA00009744"/>
    </source>
</evidence>
<dbReference type="InterPro" id="IPR050279">
    <property type="entry name" value="Plant_def-hormone_signal"/>
</dbReference>
<feature type="domain" description="Bet v I/Major latex protein" evidence="2">
    <location>
        <begin position="5"/>
        <end position="157"/>
    </location>
</feature>
<organism evidence="3 4">
    <name type="scientific">Taxus chinensis</name>
    <name type="common">Chinese yew</name>
    <name type="synonym">Taxus wallichiana var. chinensis</name>
    <dbReference type="NCBI Taxonomy" id="29808"/>
    <lineage>
        <taxon>Eukaryota</taxon>
        <taxon>Viridiplantae</taxon>
        <taxon>Streptophyta</taxon>
        <taxon>Embryophyta</taxon>
        <taxon>Tracheophyta</taxon>
        <taxon>Spermatophyta</taxon>
        <taxon>Pinopsida</taxon>
        <taxon>Pinidae</taxon>
        <taxon>Conifers II</taxon>
        <taxon>Cupressales</taxon>
        <taxon>Taxaceae</taxon>
        <taxon>Taxus</taxon>
    </lineage>
</organism>
<comment type="similarity">
    <text evidence="1">Belongs to the BetVI family.</text>
</comment>
<dbReference type="SMART" id="SM01037">
    <property type="entry name" value="Bet_v_1"/>
    <property type="match status" value="1"/>
</dbReference>
<proteinExistence type="inferred from homology"/>
<dbReference type="Gene3D" id="3.30.530.20">
    <property type="match status" value="1"/>
</dbReference>
<accession>A0AA38FKS9</accession>